<dbReference type="InterPro" id="IPR055180">
    <property type="entry name" value="HsdR_RecA-like_helicase_dom_2"/>
</dbReference>
<evidence type="ECO:0000256" key="10">
    <source>
        <dbReference type="RuleBase" id="RU364115"/>
    </source>
</evidence>
<keyword evidence="8 10" id="KW-0067">ATP-binding</keyword>
<evidence type="ECO:0000256" key="6">
    <source>
        <dbReference type="ARBA" id="ARBA00022759"/>
    </source>
</evidence>
<dbReference type="AlphaFoldDB" id="A0A3B7R233"/>
<dbReference type="InterPro" id="IPR004473">
    <property type="entry name" value="Restrct_endonuc_typeI_HsdR"/>
</dbReference>
<keyword evidence="4 10" id="KW-0547">Nucleotide-binding</keyword>
<dbReference type="InterPro" id="IPR027417">
    <property type="entry name" value="P-loop_NTPase"/>
</dbReference>
<dbReference type="GO" id="GO:0009035">
    <property type="term" value="F:type I site-specific deoxyribonuclease activity"/>
    <property type="evidence" value="ECO:0007669"/>
    <property type="project" value="UniProtKB-EC"/>
</dbReference>
<dbReference type="CDD" id="cd22332">
    <property type="entry name" value="HsdR_N"/>
    <property type="match status" value="1"/>
</dbReference>
<evidence type="ECO:0000313" key="14">
    <source>
        <dbReference type="EMBL" id="AYA37832.1"/>
    </source>
</evidence>
<evidence type="ECO:0000256" key="7">
    <source>
        <dbReference type="ARBA" id="ARBA00022801"/>
    </source>
</evidence>
<sequence>MSQMTEDRLVQQTMADYLRDELQWQSVYAQDHEVLGQGPESTLGRASQREVYLVRYLRKALEKLNPKLPAAAYETAIRQLTETSYKRQDLPLNRTRYQEFRDGVLVEYLNDDSEREERRLRVFDFNEPTNNHFLAVRELWVQGPTYRRRPDIVGFVNGVPLLLVELKNVHRKLRAAYEENIRDYKDTIPHLFDANAVVLISNGIDAKIGSMSGKYEHFHEWKRLQEQEPGVVQLETLLKGVCAKANFLDLFENFILFDDSAGKLVKIVARNHQFLGVNKAVEAVRRRHEQPAERAGQLGVFWHTQGSGKSYSMVLFAEKVRRKLSGNFTYLVVTDRTDLNNQIYKTFAGCGVVDNDANPCRPESGRELKRMFQEDKPYLFSLINLFNQPVTAEEPYTRRPDVIVMSDEAHRSQYGRLAINMRLALPQAQYIGFTGTPLMKDDELTRRIFGDYVSTYNFQRAVDDGATVPLYYDSRGEKLQLKNPEVNEELAAKLEELEDSHNLTNDQRRQLEQALAKSYPVLTAATRLEPIARDFVEHYTTAWESGKAMFVCLDKVTTVRVYEMVQRFWAEKEKTLAQEIAKCADDQEQAQLQRKLAWMQATKMAVVISEEQNEVATFRQWEIDIEPYRALLKKGYEGTDGKRIDVESAFKDDQHPLRVAFVCAMWLTGFDVPSLSTLYLDKPLKAHTLMQAIARANRVYQDKTNGLVVDYCGILKSLREALATFGGNLPGDEGGGGLGEVGGSGDGPSGGDSPIKPEEELLDELAKSLMTARQFLLKSGFELNDLLNATGFARNAAIAKAAELLNVKEEVRKHYQALNRDAEVKLKACVNIAGVHAYLNEYDALRIISKKLDEDRDKADITALLRQMQSVVDSAITAVAEPLVGYKKPYDMSKINFERLSQEFAKSEKKNTLTQQLKQEVEEQLKQMVAQNPTRIDFNQRYQQIIADYNHEKERQTIEETFEQLLNFVQELTEEQKRAMQEGLSEPELALYDQLLKPNLKSTEREKLKKVAHELLEALQREKLQLRWRETEETKAEVKTFIYDFLYDEQKGLPESYTPEEIEVKSGLLYEFFYQHQQVHMAA</sequence>
<feature type="coiled-coil region" evidence="11">
    <location>
        <begin position="911"/>
        <end position="1025"/>
    </location>
</feature>
<dbReference type="PANTHER" id="PTHR30195:SF15">
    <property type="entry name" value="TYPE I RESTRICTION ENZYME HINDI ENDONUCLEASE SUBUNIT"/>
    <property type="match status" value="1"/>
</dbReference>
<keyword evidence="7 10" id="KW-0378">Hydrolase</keyword>
<dbReference type="EMBL" id="CP032317">
    <property type="protein sequence ID" value="AYA37832.1"/>
    <property type="molecule type" value="Genomic_DNA"/>
</dbReference>
<dbReference type="KEGG" id="hyh:D3Y59_12730"/>
<dbReference type="InterPro" id="IPR021810">
    <property type="entry name" value="T1RH-like_C"/>
</dbReference>
<dbReference type="GO" id="GO:0003677">
    <property type="term" value="F:DNA binding"/>
    <property type="evidence" value="ECO:0007669"/>
    <property type="project" value="UniProtKB-KW"/>
</dbReference>
<feature type="region of interest" description="Disordered" evidence="12">
    <location>
        <begin position="734"/>
        <end position="757"/>
    </location>
</feature>
<dbReference type="Proteomes" id="UP000262802">
    <property type="component" value="Chromosome"/>
</dbReference>
<dbReference type="SUPFAM" id="SSF52540">
    <property type="entry name" value="P-loop containing nucleoside triphosphate hydrolases"/>
    <property type="match status" value="1"/>
</dbReference>
<evidence type="ECO:0000256" key="5">
    <source>
        <dbReference type="ARBA" id="ARBA00022747"/>
    </source>
</evidence>
<keyword evidence="3" id="KW-0540">Nuclease</keyword>
<evidence type="ECO:0000256" key="2">
    <source>
        <dbReference type="ARBA" id="ARBA00008598"/>
    </source>
</evidence>
<dbReference type="RefSeq" id="WP_119445392.1">
    <property type="nucleotide sequence ID" value="NZ_CP032317.1"/>
</dbReference>
<keyword evidence="6 14" id="KW-0255">Endonuclease</keyword>
<evidence type="ECO:0000259" key="13">
    <source>
        <dbReference type="SMART" id="SM00487"/>
    </source>
</evidence>
<comment type="subunit">
    <text evidence="10">The type I restriction/modification system is composed of three polypeptides R, M and S.</text>
</comment>
<dbReference type="Pfam" id="PF04313">
    <property type="entry name" value="HSDR_N"/>
    <property type="match status" value="1"/>
</dbReference>
<feature type="coiled-coil region" evidence="11">
    <location>
        <begin position="487"/>
        <end position="514"/>
    </location>
</feature>
<evidence type="ECO:0000256" key="9">
    <source>
        <dbReference type="ARBA" id="ARBA00023125"/>
    </source>
</evidence>
<keyword evidence="5 10" id="KW-0680">Restriction system</keyword>
<dbReference type="Pfam" id="PF18766">
    <property type="entry name" value="SWI2_SNF2"/>
    <property type="match status" value="1"/>
</dbReference>
<protein>
    <recommendedName>
        <fullName evidence="10">Type I restriction enzyme endonuclease subunit</fullName>
        <shortName evidence="10">R protein</shortName>
        <ecNumber evidence="10">3.1.21.3</ecNumber>
    </recommendedName>
</protein>
<dbReference type="GO" id="GO:0005524">
    <property type="term" value="F:ATP binding"/>
    <property type="evidence" value="ECO:0007669"/>
    <property type="project" value="UniProtKB-KW"/>
</dbReference>
<dbReference type="Gene3D" id="3.40.50.300">
    <property type="entry name" value="P-loop containing nucleotide triphosphate hydrolases"/>
    <property type="match status" value="2"/>
</dbReference>
<name>A0A3B7R233_9BACT</name>
<dbReference type="InterPro" id="IPR040980">
    <property type="entry name" value="SWI2_SNF2"/>
</dbReference>
<dbReference type="OrthoDB" id="9758243at2"/>
<reference evidence="14 15" key="1">
    <citation type="submission" date="2018-09" db="EMBL/GenBank/DDBJ databases">
        <title>Hymenobacter medium sp. nov., isolated from R2A medium.</title>
        <authorList>
            <person name="Yingchao G."/>
        </authorList>
    </citation>
    <scope>NUCLEOTIDE SEQUENCE [LARGE SCALE GENOMIC DNA]</scope>
    <source>
        <strain evidence="15">sh-6</strain>
    </source>
</reference>
<dbReference type="PANTHER" id="PTHR30195">
    <property type="entry name" value="TYPE I SITE-SPECIFIC DEOXYRIBONUCLEASE PROTEIN SUBUNIT M AND R"/>
    <property type="match status" value="1"/>
</dbReference>
<organism evidence="14 15">
    <name type="scientific">Hymenobacter oligotrophus</name>
    <dbReference type="NCBI Taxonomy" id="2319843"/>
    <lineage>
        <taxon>Bacteria</taxon>
        <taxon>Pseudomonadati</taxon>
        <taxon>Bacteroidota</taxon>
        <taxon>Cytophagia</taxon>
        <taxon>Cytophagales</taxon>
        <taxon>Hymenobacteraceae</taxon>
        <taxon>Hymenobacter</taxon>
    </lineage>
</organism>
<dbReference type="InterPro" id="IPR014001">
    <property type="entry name" value="Helicase_ATP-bd"/>
</dbReference>
<evidence type="ECO:0000256" key="4">
    <source>
        <dbReference type="ARBA" id="ARBA00022741"/>
    </source>
</evidence>
<evidence type="ECO:0000313" key="15">
    <source>
        <dbReference type="Proteomes" id="UP000262802"/>
    </source>
</evidence>
<evidence type="ECO:0000256" key="12">
    <source>
        <dbReference type="SAM" id="MobiDB-lite"/>
    </source>
</evidence>
<dbReference type="CDD" id="cd18800">
    <property type="entry name" value="SF2_C_EcoR124I-like"/>
    <property type="match status" value="1"/>
</dbReference>
<feature type="domain" description="Helicase ATP-binding" evidence="13">
    <location>
        <begin position="265"/>
        <end position="475"/>
    </location>
</feature>
<gene>
    <name evidence="14" type="ORF">D3Y59_12730</name>
</gene>
<dbReference type="NCBIfam" id="TIGR00348">
    <property type="entry name" value="hsdR"/>
    <property type="match status" value="1"/>
</dbReference>
<keyword evidence="9 10" id="KW-0238">DNA-binding</keyword>
<keyword evidence="15" id="KW-1185">Reference proteome</keyword>
<dbReference type="Pfam" id="PF11867">
    <property type="entry name" value="T1RH-like_C"/>
    <property type="match status" value="1"/>
</dbReference>
<dbReference type="InterPro" id="IPR007409">
    <property type="entry name" value="Restrct_endonuc_type1_HsdR_N"/>
</dbReference>
<feature type="compositionally biased region" description="Gly residues" evidence="12">
    <location>
        <begin position="734"/>
        <end position="750"/>
    </location>
</feature>
<dbReference type="GO" id="GO:0009307">
    <property type="term" value="P:DNA restriction-modification system"/>
    <property type="evidence" value="ECO:0007669"/>
    <property type="project" value="UniProtKB-KW"/>
</dbReference>
<comment type="similarity">
    <text evidence="2 10">Belongs to the HsdR family.</text>
</comment>
<keyword evidence="11" id="KW-0175">Coiled coil</keyword>
<comment type="function">
    <text evidence="10">Subunit R is required for both nuclease and ATPase activities, but not for modification.</text>
</comment>
<dbReference type="SMART" id="SM00487">
    <property type="entry name" value="DEXDc"/>
    <property type="match status" value="1"/>
</dbReference>
<dbReference type="REBASE" id="272998">
    <property type="entry name" value="Hspsh6ORF12720P"/>
</dbReference>
<dbReference type="Gene3D" id="3.90.1570.50">
    <property type="match status" value="1"/>
</dbReference>
<evidence type="ECO:0000256" key="1">
    <source>
        <dbReference type="ARBA" id="ARBA00000851"/>
    </source>
</evidence>
<comment type="catalytic activity">
    <reaction evidence="1 10">
        <text>Endonucleolytic cleavage of DNA to give random double-stranded fragments with terminal 5'-phosphates, ATP is simultaneously hydrolyzed.</text>
        <dbReference type="EC" id="3.1.21.3"/>
    </reaction>
</comment>
<evidence type="ECO:0000256" key="8">
    <source>
        <dbReference type="ARBA" id="ARBA00022840"/>
    </source>
</evidence>
<accession>A0A3B7R233</accession>
<dbReference type="InterPro" id="IPR051268">
    <property type="entry name" value="Type-I_R_enzyme_R_subunit"/>
</dbReference>
<proteinExistence type="inferred from homology"/>
<dbReference type="EC" id="3.1.21.3" evidence="10"/>
<evidence type="ECO:0000256" key="3">
    <source>
        <dbReference type="ARBA" id="ARBA00022722"/>
    </source>
</evidence>
<evidence type="ECO:0000256" key="11">
    <source>
        <dbReference type="SAM" id="Coils"/>
    </source>
</evidence>
<dbReference type="Pfam" id="PF22679">
    <property type="entry name" value="T1R_D3-like"/>
    <property type="match status" value="1"/>
</dbReference>